<dbReference type="GO" id="GO:0005634">
    <property type="term" value="C:nucleus"/>
    <property type="evidence" value="ECO:0007669"/>
    <property type="project" value="TreeGrafter"/>
</dbReference>
<dbReference type="STRING" id="1868482.ENSTSYP00000029594"/>
<keyword evidence="3" id="KW-1185">Reference proteome</keyword>
<reference evidence="4" key="1">
    <citation type="submission" date="2025-08" db="UniProtKB">
        <authorList>
            <consortium name="RefSeq"/>
        </authorList>
    </citation>
    <scope>IDENTIFICATION</scope>
</reference>
<dbReference type="PANTHER" id="PTHR23210">
    <property type="entry name" value="ACTIVATING TRANSCRIPTION FACTOR 7 INTERACTING PROTEIN"/>
    <property type="match status" value="1"/>
</dbReference>
<evidence type="ECO:0000313" key="4">
    <source>
        <dbReference type="RefSeq" id="XP_008047223.1"/>
    </source>
</evidence>
<sequence>MASPDRSKRKILKAKKTMPTSCRKQIDILNKSRNVEALKTTAIGSNIPSGNQNSSTGVITSSCRHSENVASSLDSNKNSVFLQKSKVFPQNCIKSVEEIVHSEARLEYDDKRVVCRYQKPSKTIDSLSKLLLQEAKDSQITTENHLEYQTNITRSILEQEGACNLKSSYCPPSVLNSVVQVAKSTVILDDKRNDKMVLHSEMNSKSESPDKKQNDKILSSDSGFVPLEKTPKLVKSVNSNNYAADILKTAESIRTYHSSISDCEGAYSTWQSSLDTNSNNSHYQKKRMFSENKENVKRLKTSEQINENICVALERQTALLEQVKHLIRQEIYNISYKLFDNKLKELNERIGKTQCRNKHEAIATELFTKIAKIQRRVKTVLSLRNCLEPNIYSSNTACKVANSETMTLDMNWESVSSSVKRMTSVNCEPSNPSKKASEKINLSPGHNESVSESNNDDVMLISVGSPNLTTPITSNPTDIRKITSENSNNSPNAENEVMVVQKKLDSVIDLTKEGLSICNT</sequence>
<gene>
    <name evidence="4" type="primary">LOC103250444</name>
</gene>
<dbReference type="RefSeq" id="XP_008047223.1">
    <property type="nucleotide sequence ID" value="XM_008049032.2"/>
</dbReference>
<evidence type="ECO:0000313" key="3">
    <source>
        <dbReference type="Proteomes" id="UP000189704"/>
    </source>
</evidence>
<proteinExistence type="predicted"/>
<dbReference type="PANTHER" id="PTHR23210:SF23">
    <property type="entry name" value="ACTIVATING TRANSCRIPTION FACTOR 7-INTERACTING PROTEIN 2"/>
    <property type="match status" value="1"/>
</dbReference>
<dbReference type="GO" id="GO:0006355">
    <property type="term" value="P:regulation of DNA-templated transcription"/>
    <property type="evidence" value="ECO:0007669"/>
    <property type="project" value="TreeGrafter"/>
</dbReference>
<dbReference type="InterPro" id="IPR026085">
    <property type="entry name" value="ATF7-int"/>
</dbReference>
<feature type="region of interest" description="Disordered" evidence="1">
    <location>
        <begin position="200"/>
        <end position="223"/>
    </location>
</feature>
<accession>A0A1U7SST8</accession>
<evidence type="ECO:0000259" key="2">
    <source>
        <dbReference type="Pfam" id="PF16788"/>
    </source>
</evidence>
<feature type="domain" description="ATF7-interacting protein protein binding" evidence="2">
    <location>
        <begin position="293"/>
        <end position="503"/>
    </location>
</feature>
<dbReference type="OrthoDB" id="2434995at2759"/>
<feature type="compositionally biased region" description="Polar residues" evidence="1">
    <location>
        <begin position="444"/>
        <end position="453"/>
    </location>
</feature>
<feature type="compositionally biased region" description="Polar residues" evidence="1">
    <location>
        <begin position="424"/>
        <end position="434"/>
    </location>
</feature>
<dbReference type="GO" id="GO:0005667">
    <property type="term" value="C:transcription regulator complex"/>
    <property type="evidence" value="ECO:0007669"/>
    <property type="project" value="TreeGrafter"/>
</dbReference>
<dbReference type="GeneID" id="103250444"/>
<dbReference type="Pfam" id="PF16788">
    <property type="entry name" value="ATF7IP_BD"/>
    <property type="match status" value="1"/>
</dbReference>
<dbReference type="Proteomes" id="UP000189704">
    <property type="component" value="Unplaced"/>
</dbReference>
<dbReference type="KEGG" id="csyr:103250444"/>
<evidence type="ECO:0000256" key="1">
    <source>
        <dbReference type="SAM" id="MobiDB-lite"/>
    </source>
</evidence>
<organism evidence="3 4">
    <name type="scientific">Carlito syrichta</name>
    <name type="common">Philippine tarsier</name>
    <name type="synonym">Tarsius syrichta</name>
    <dbReference type="NCBI Taxonomy" id="1868482"/>
    <lineage>
        <taxon>Eukaryota</taxon>
        <taxon>Metazoa</taxon>
        <taxon>Chordata</taxon>
        <taxon>Craniata</taxon>
        <taxon>Vertebrata</taxon>
        <taxon>Euteleostomi</taxon>
        <taxon>Mammalia</taxon>
        <taxon>Eutheria</taxon>
        <taxon>Euarchontoglires</taxon>
        <taxon>Primates</taxon>
        <taxon>Haplorrhini</taxon>
        <taxon>Tarsiiformes</taxon>
        <taxon>Tarsiidae</taxon>
        <taxon>Carlito</taxon>
    </lineage>
</organism>
<feature type="compositionally biased region" description="Basic and acidic residues" evidence="1">
    <location>
        <begin position="200"/>
        <end position="215"/>
    </location>
</feature>
<dbReference type="AlphaFoldDB" id="A0A1U7SST8"/>
<dbReference type="InterPro" id="IPR031870">
    <property type="entry name" value="ATF7IP_BD"/>
</dbReference>
<dbReference type="GO" id="GO:0003712">
    <property type="term" value="F:transcription coregulator activity"/>
    <property type="evidence" value="ECO:0007669"/>
    <property type="project" value="TreeGrafter"/>
</dbReference>
<feature type="region of interest" description="Disordered" evidence="1">
    <location>
        <begin position="424"/>
        <end position="453"/>
    </location>
</feature>
<name>A0A1U7SST8_CARSF</name>
<dbReference type="OMA" id="CHENPSN"/>
<protein>
    <submittedName>
        <fullName evidence="4">Activating transcription factor 7-interacting protein 2</fullName>
    </submittedName>
</protein>
<feature type="non-terminal residue" evidence="4">
    <location>
        <position position="520"/>
    </location>
</feature>